<feature type="domain" description="Phosphatidic acid phosphatase type 2/haloperoxidase" evidence="3">
    <location>
        <begin position="102"/>
        <end position="214"/>
    </location>
</feature>
<keyword evidence="2" id="KW-0472">Membrane</keyword>
<organism evidence="4 5">
    <name type="scientific">Kitasatospora aburaviensis</name>
    <dbReference type="NCBI Taxonomy" id="67265"/>
    <lineage>
        <taxon>Bacteria</taxon>
        <taxon>Bacillati</taxon>
        <taxon>Actinomycetota</taxon>
        <taxon>Actinomycetes</taxon>
        <taxon>Kitasatosporales</taxon>
        <taxon>Streptomycetaceae</taxon>
        <taxon>Kitasatospora</taxon>
    </lineage>
</organism>
<dbReference type="InterPro" id="IPR000326">
    <property type="entry name" value="PAP2/HPO"/>
</dbReference>
<dbReference type="SMART" id="SM00014">
    <property type="entry name" value="acidPPc"/>
    <property type="match status" value="1"/>
</dbReference>
<dbReference type="PANTHER" id="PTHR14969">
    <property type="entry name" value="SPHINGOSINE-1-PHOSPHATE PHOSPHOHYDROLASE"/>
    <property type="match status" value="1"/>
</dbReference>
<dbReference type="PANTHER" id="PTHR14969:SF13">
    <property type="entry name" value="AT30094P"/>
    <property type="match status" value="1"/>
</dbReference>
<dbReference type="Gene3D" id="1.20.144.10">
    <property type="entry name" value="Phosphatidic acid phosphatase type 2/haloperoxidase"/>
    <property type="match status" value="1"/>
</dbReference>
<protein>
    <submittedName>
        <fullName evidence="4">Phosphatase PAP2 family protein</fullName>
    </submittedName>
</protein>
<feature type="transmembrane region" description="Helical" evidence="2">
    <location>
        <begin position="143"/>
        <end position="162"/>
    </location>
</feature>
<dbReference type="EMBL" id="JBHSOD010000027">
    <property type="protein sequence ID" value="MFC5887417.1"/>
    <property type="molecule type" value="Genomic_DNA"/>
</dbReference>
<feature type="transmembrane region" description="Helical" evidence="2">
    <location>
        <begin position="169"/>
        <end position="187"/>
    </location>
</feature>
<dbReference type="InterPro" id="IPR036938">
    <property type="entry name" value="PAP2/HPO_sf"/>
</dbReference>
<sequence length="273" mass="28970">MHLTSSSGSITPRSRHLLRQTALAVCCAALFAVLAGLVKSGWGPLARFDQGWIEHLHSYARDRTAWTASVQTLSDIGGTITMRTVLGIAAAWLWLIGARVLAVWAVAQTLVGWGALWVLKLSFDRQRPAFPDPVSHAAGPAYPSGHAMASAITFAALVGLFWSQLRRGGRIAACAAAAAAVLAIGWTRTALGVHWPSDVLGGWLAAGVVLGGVTVAVELWRPGALARDIRRVNWRTRPRVQRIVVSTPRPASHDPGFDEAPDHPDGAAGRGPA</sequence>
<feature type="transmembrane region" description="Helical" evidence="2">
    <location>
        <begin position="102"/>
        <end position="123"/>
    </location>
</feature>
<dbReference type="CDD" id="cd03392">
    <property type="entry name" value="PAP2_like_2"/>
    <property type="match status" value="1"/>
</dbReference>
<dbReference type="RefSeq" id="WP_313765222.1">
    <property type="nucleotide sequence ID" value="NZ_BAAAVH010000018.1"/>
</dbReference>
<keyword evidence="2" id="KW-0812">Transmembrane</keyword>
<keyword evidence="2" id="KW-1133">Transmembrane helix</keyword>
<accession>A0ABW1EZ55</accession>
<dbReference type="Pfam" id="PF01569">
    <property type="entry name" value="PAP2"/>
    <property type="match status" value="1"/>
</dbReference>
<dbReference type="SUPFAM" id="SSF48317">
    <property type="entry name" value="Acid phosphatase/Vanadium-dependent haloperoxidase"/>
    <property type="match status" value="1"/>
</dbReference>
<feature type="transmembrane region" description="Helical" evidence="2">
    <location>
        <begin position="21"/>
        <end position="38"/>
    </location>
</feature>
<proteinExistence type="predicted"/>
<evidence type="ECO:0000313" key="4">
    <source>
        <dbReference type="EMBL" id="MFC5887417.1"/>
    </source>
</evidence>
<evidence type="ECO:0000256" key="2">
    <source>
        <dbReference type="SAM" id="Phobius"/>
    </source>
</evidence>
<gene>
    <name evidence="4" type="ORF">ACFP0N_20820</name>
</gene>
<name>A0ABW1EZ55_9ACTN</name>
<feature type="transmembrane region" description="Helical" evidence="2">
    <location>
        <begin position="76"/>
        <end position="95"/>
    </location>
</feature>
<feature type="transmembrane region" description="Helical" evidence="2">
    <location>
        <begin position="199"/>
        <end position="220"/>
    </location>
</feature>
<reference evidence="5" key="1">
    <citation type="journal article" date="2019" name="Int. J. Syst. Evol. Microbiol.">
        <title>The Global Catalogue of Microorganisms (GCM) 10K type strain sequencing project: providing services to taxonomists for standard genome sequencing and annotation.</title>
        <authorList>
            <consortium name="The Broad Institute Genomics Platform"/>
            <consortium name="The Broad Institute Genome Sequencing Center for Infectious Disease"/>
            <person name="Wu L."/>
            <person name="Ma J."/>
        </authorList>
    </citation>
    <scope>NUCLEOTIDE SEQUENCE [LARGE SCALE GENOMIC DNA]</scope>
    <source>
        <strain evidence="5">CGMCC 4.1469</strain>
    </source>
</reference>
<evidence type="ECO:0000256" key="1">
    <source>
        <dbReference type="SAM" id="MobiDB-lite"/>
    </source>
</evidence>
<feature type="region of interest" description="Disordered" evidence="1">
    <location>
        <begin position="243"/>
        <end position="273"/>
    </location>
</feature>
<feature type="compositionally biased region" description="Basic and acidic residues" evidence="1">
    <location>
        <begin position="251"/>
        <end position="265"/>
    </location>
</feature>
<evidence type="ECO:0000259" key="3">
    <source>
        <dbReference type="SMART" id="SM00014"/>
    </source>
</evidence>
<evidence type="ECO:0000313" key="5">
    <source>
        <dbReference type="Proteomes" id="UP001596067"/>
    </source>
</evidence>
<comment type="caution">
    <text evidence="4">The sequence shown here is derived from an EMBL/GenBank/DDBJ whole genome shotgun (WGS) entry which is preliminary data.</text>
</comment>
<dbReference type="Proteomes" id="UP001596067">
    <property type="component" value="Unassembled WGS sequence"/>
</dbReference>
<keyword evidence="5" id="KW-1185">Reference proteome</keyword>